<sequence>MSHFNERFLNRRQYREIYGWRPPRVQSKRKSQRCVSNTVHDVQCRKRTAHTKKCWVHLAKQDNLRIKPSQIPNAGKGLYAWKKPIPRGRIISQYTGRKRTRQQIDRKYGDATAQYTICNRRGRCIDANHTTDGAARFVNDARNSRFQNNSRIKGRSAFRLKATSTIQPHQEIFTNYGRDYWL</sequence>
<accession>A0A6S7G155</accession>
<dbReference type="InterPro" id="IPR046341">
    <property type="entry name" value="SET_dom_sf"/>
</dbReference>
<comment type="caution">
    <text evidence="1">The sequence shown here is derived from an EMBL/GenBank/DDBJ whole genome shotgun (WGS) entry which is preliminary data.</text>
</comment>
<evidence type="ECO:0000313" key="2">
    <source>
        <dbReference type="Proteomes" id="UP001152795"/>
    </source>
</evidence>
<evidence type="ECO:0000313" key="1">
    <source>
        <dbReference type="EMBL" id="CAB3982342.1"/>
    </source>
</evidence>
<name>A0A6S7G155_PARCT</name>
<proteinExistence type="predicted"/>
<dbReference type="PROSITE" id="PS50280">
    <property type="entry name" value="SET"/>
    <property type="match status" value="1"/>
</dbReference>
<protein>
    <submittedName>
        <fullName evidence="1">SET domain-containing</fullName>
    </submittedName>
</protein>
<dbReference type="InterPro" id="IPR001214">
    <property type="entry name" value="SET_dom"/>
</dbReference>
<reference evidence="1" key="1">
    <citation type="submission" date="2020-04" db="EMBL/GenBank/DDBJ databases">
        <authorList>
            <person name="Alioto T."/>
            <person name="Alioto T."/>
            <person name="Gomez Garrido J."/>
        </authorList>
    </citation>
    <scope>NUCLEOTIDE SEQUENCE</scope>
    <source>
        <strain evidence="1">A484AB</strain>
    </source>
</reference>
<dbReference type="Pfam" id="PF00856">
    <property type="entry name" value="SET"/>
    <property type="match status" value="1"/>
</dbReference>
<dbReference type="AlphaFoldDB" id="A0A6S7G155"/>
<keyword evidence="2" id="KW-1185">Reference proteome</keyword>
<gene>
    <name evidence="1" type="ORF">PACLA_8A028406</name>
</gene>
<dbReference type="EMBL" id="CACRXK020000490">
    <property type="protein sequence ID" value="CAB3982342.1"/>
    <property type="molecule type" value="Genomic_DNA"/>
</dbReference>
<organism evidence="1 2">
    <name type="scientific">Paramuricea clavata</name>
    <name type="common">Red gorgonian</name>
    <name type="synonym">Violescent sea-whip</name>
    <dbReference type="NCBI Taxonomy" id="317549"/>
    <lineage>
        <taxon>Eukaryota</taxon>
        <taxon>Metazoa</taxon>
        <taxon>Cnidaria</taxon>
        <taxon>Anthozoa</taxon>
        <taxon>Octocorallia</taxon>
        <taxon>Malacalcyonacea</taxon>
        <taxon>Plexauridae</taxon>
        <taxon>Paramuricea</taxon>
    </lineage>
</organism>
<dbReference type="OrthoDB" id="5560686at2759"/>
<dbReference type="Gene3D" id="2.170.270.10">
    <property type="entry name" value="SET domain"/>
    <property type="match status" value="1"/>
</dbReference>
<dbReference type="Proteomes" id="UP001152795">
    <property type="component" value="Unassembled WGS sequence"/>
</dbReference>
<dbReference type="SUPFAM" id="SSF82199">
    <property type="entry name" value="SET domain"/>
    <property type="match status" value="1"/>
</dbReference>